<reference evidence="7" key="2">
    <citation type="journal article" date="2019" name="Int. J. Syst. Evol. Microbiol.">
        <title>The Global Catalogue of Microorganisms (GCM) 10K type strain sequencing project: providing services to taxonomists for standard genome sequencing and annotation.</title>
        <authorList>
            <consortium name="The Broad Institute Genomics Platform"/>
            <consortium name="The Broad Institute Genome Sequencing Center for Infectious Disease"/>
            <person name="Wu L."/>
            <person name="Ma J."/>
        </authorList>
    </citation>
    <scope>NUCLEOTIDE SEQUENCE [LARGE SCALE GENOMIC DNA]</scope>
    <source>
        <strain evidence="7">CECT 7184</strain>
    </source>
</reference>
<gene>
    <name evidence="5" type="ORF">QW060_01000</name>
    <name evidence="6" type="ORF">QW060_23105</name>
</gene>
<comment type="caution">
    <text evidence="5">The sequence shown here is derived from an EMBL/GenBank/DDBJ whole genome shotgun (WGS) entry which is preliminary data.</text>
</comment>
<keyword evidence="3" id="KW-1133">Transmembrane helix</keyword>
<keyword evidence="7" id="KW-1185">Reference proteome</keyword>
<organism evidence="5 7">
    <name type="scientific">Paenimyroides ceti</name>
    <dbReference type="NCBI Taxonomy" id="395087"/>
    <lineage>
        <taxon>Bacteria</taxon>
        <taxon>Pseudomonadati</taxon>
        <taxon>Bacteroidota</taxon>
        <taxon>Flavobacteriia</taxon>
        <taxon>Flavobacteriales</taxon>
        <taxon>Flavobacteriaceae</taxon>
        <taxon>Paenimyroides</taxon>
    </lineage>
</organism>
<dbReference type="InterPro" id="IPR029052">
    <property type="entry name" value="Metallo-depent_PP-like"/>
</dbReference>
<name>A0ABT8CQ48_9FLAO</name>
<evidence type="ECO:0000256" key="1">
    <source>
        <dbReference type="ARBA" id="ARBA00022723"/>
    </source>
</evidence>
<keyword evidence="3" id="KW-0472">Membrane</keyword>
<dbReference type="EMBL" id="JAUFQU010000001">
    <property type="protein sequence ID" value="MDN3705702.1"/>
    <property type="molecule type" value="Genomic_DNA"/>
</dbReference>
<reference evidence="5" key="3">
    <citation type="submission" date="2023-06" db="EMBL/GenBank/DDBJ databases">
        <authorList>
            <person name="Lucena T."/>
            <person name="Sun Q."/>
        </authorList>
    </citation>
    <scope>NUCLEOTIDE SEQUENCE</scope>
    <source>
        <strain evidence="5">CECT 7184</strain>
    </source>
</reference>
<dbReference type="PANTHER" id="PTHR31302">
    <property type="entry name" value="TRANSMEMBRANE PROTEIN WITH METALLOPHOSPHOESTERASE DOMAIN-RELATED"/>
    <property type="match status" value="1"/>
</dbReference>
<feature type="transmembrane region" description="Helical" evidence="3">
    <location>
        <begin position="33"/>
        <end position="52"/>
    </location>
</feature>
<evidence type="ECO:0000313" key="5">
    <source>
        <dbReference type="EMBL" id="MDN3705702.1"/>
    </source>
</evidence>
<reference evidence="5" key="1">
    <citation type="journal article" date="2014" name="Int. J. Syst. Evol. Microbiol.">
        <title>Complete genome of a new Firmicutes species belonging to the dominant human colonic microbiota ('Ruminococcus bicirculans') reveals two chromosomes and a selective capacity to utilize plant glucans.</title>
        <authorList>
            <consortium name="NISC Comparative Sequencing Program"/>
            <person name="Wegmann U."/>
            <person name="Louis P."/>
            <person name="Goesmann A."/>
            <person name="Henrissat B."/>
            <person name="Duncan S.H."/>
            <person name="Flint H.J."/>
        </authorList>
    </citation>
    <scope>NUCLEOTIDE SEQUENCE</scope>
    <source>
        <strain evidence="5">CECT 7184</strain>
    </source>
</reference>
<sequence length="405" mass="46522">MRIFLVLVIIILLEFYSYIFVQNLTKNKIVHWAYIIINFGAVLYFTYFLLNLDRSKGQNHNTMFIMGILLLMIIPKLIITLLLGFQDIMRLLIGTFNKIIQNTTTTFLPDRRKFVSQIAFGMAVIPFLSILYGITKGKYNFKTLKQKIFFDDLPDAFDGFRILQLSDLHVGSWDNEEKIKYGIDLINQQEVDLIVFTGDLVNSLANEADPWLDVLKRIKKAPYGNYSVLGNHDYGEYVRFDTEAEKAANFEAIKGTHPKIGFQLLLNEHVFLNKDGEKIALVGVENWGLNFKKAGDLALAGQGLNPDDFKVLLSHDPSHWDAEVVNNPQKYQLTLSGHTHGMQFGIEIPGWFKWSPVKYIYKQWAGLYQKGKQYIYVNRGFGFHAYSGRVGIMPEITILELKKLV</sequence>
<keyword evidence="1" id="KW-0479">Metal-binding</keyword>
<dbReference type="Pfam" id="PF00149">
    <property type="entry name" value="Metallophos"/>
    <property type="match status" value="1"/>
</dbReference>
<feature type="transmembrane region" description="Helical" evidence="3">
    <location>
        <begin position="114"/>
        <end position="135"/>
    </location>
</feature>
<dbReference type="RefSeq" id="WP_290361860.1">
    <property type="nucleotide sequence ID" value="NZ_JAUFQU010000001.1"/>
</dbReference>
<keyword evidence="2" id="KW-0378">Hydrolase</keyword>
<evidence type="ECO:0000256" key="2">
    <source>
        <dbReference type="ARBA" id="ARBA00022801"/>
    </source>
</evidence>
<dbReference type="PANTHER" id="PTHR31302:SF31">
    <property type="entry name" value="PHOSPHODIESTERASE YAEI"/>
    <property type="match status" value="1"/>
</dbReference>
<evidence type="ECO:0000313" key="6">
    <source>
        <dbReference type="EMBL" id="MDN3709827.1"/>
    </source>
</evidence>
<evidence type="ECO:0000259" key="4">
    <source>
        <dbReference type="Pfam" id="PF00149"/>
    </source>
</evidence>
<dbReference type="Gene3D" id="3.60.21.10">
    <property type="match status" value="1"/>
</dbReference>
<dbReference type="Proteomes" id="UP001242368">
    <property type="component" value="Unassembled WGS sequence"/>
</dbReference>
<keyword evidence="3" id="KW-0812">Transmembrane</keyword>
<feature type="domain" description="Calcineurin-like phosphoesterase" evidence="4">
    <location>
        <begin position="160"/>
        <end position="341"/>
    </location>
</feature>
<dbReference type="CDD" id="cd07385">
    <property type="entry name" value="MPP_YkuE_C"/>
    <property type="match status" value="1"/>
</dbReference>
<feature type="transmembrane region" description="Helical" evidence="3">
    <location>
        <begin position="64"/>
        <end position="85"/>
    </location>
</feature>
<dbReference type="EMBL" id="JAUFQU010000061">
    <property type="protein sequence ID" value="MDN3709827.1"/>
    <property type="molecule type" value="Genomic_DNA"/>
</dbReference>
<dbReference type="InterPro" id="IPR051158">
    <property type="entry name" value="Metallophosphoesterase_sf"/>
</dbReference>
<dbReference type="SUPFAM" id="SSF56300">
    <property type="entry name" value="Metallo-dependent phosphatases"/>
    <property type="match status" value="1"/>
</dbReference>
<evidence type="ECO:0000313" key="7">
    <source>
        <dbReference type="Proteomes" id="UP001242368"/>
    </source>
</evidence>
<dbReference type="InterPro" id="IPR004843">
    <property type="entry name" value="Calcineurin-like_PHP"/>
</dbReference>
<proteinExistence type="predicted"/>
<protein>
    <submittedName>
        <fullName evidence="5">Metallophosphoesterase</fullName>
    </submittedName>
</protein>
<evidence type="ECO:0000256" key="3">
    <source>
        <dbReference type="SAM" id="Phobius"/>
    </source>
</evidence>
<accession>A0ABT8CQ48</accession>